<sequence length="110" mass="13041">MTMINAFKKTICDQLIYSPLERGVFMIWTNKLEQQKESIKEKISRDYTLALGSSICYWLPLSFINYYFIPLQYRALFVSFTSLIIDIFNSFASHNNLNESFEKYLSFYGK</sequence>
<evidence type="ECO:0000256" key="3">
    <source>
        <dbReference type="ARBA" id="ARBA00022692"/>
    </source>
</evidence>
<dbReference type="PANTHER" id="PTHR11266">
    <property type="entry name" value="PEROXISOMAL MEMBRANE PROTEIN 2, PXMP2 MPV17"/>
    <property type="match status" value="1"/>
</dbReference>
<comment type="caution">
    <text evidence="6">Lacks conserved residue(s) required for the propagation of feature annotation.</text>
</comment>
<dbReference type="Proteomes" id="UP000187209">
    <property type="component" value="Unassembled WGS sequence"/>
</dbReference>
<comment type="caution">
    <text evidence="7">The sequence shown here is derived from an EMBL/GenBank/DDBJ whole genome shotgun (WGS) entry which is preliminary data.</text>
</comment>
<name>A0A1R2CHL4_9CILI</name>
<evidence type="ECO:0000313" key="7">
    <source>
        <dbReference type="EMBL" id="OMJ88534.1"/>
    </source>
</evidence>
<comment type="subcellular location">
    <subcellularLocation>
        <location evidence="1">Membrane</location>
        <topology evidence="1">Multi-pass membrane protein</topology>
    </subcellularLocation>
</comment>
<keyword evidence="4 6" id="KW-1133">Transmembrane helix</keyword>
<evidence type="ECO:0000256" key="6">
    <source>
        <dbReference type="RuleBase" id="RU363053"/>
    </source>
</evidence>
<proteinExistence type="inferred from homology"/>
<keyword evidence="3 6" id="KW-0812">Transmembrane</keyword>
<dbReference type="AlphaFoldDB" id="A0A1R2CHL4"/>
<evidence type="ECO:0000256" key="5">
    <source>
        <dbReference type="ARBA" id="ARBA00023136"/>
    </source>
</evidence>
<feature type="transmembrane region" description="Helical" evidence="6">
    <location>
        <begin position="47"/>
        <end position="69"/>
    </location>
</feature>
<evidence type="ECO:0000256" key="4">
    <source>
        <dbReference type="ARBA" id="ARBA00022989"/>
    </source>
</evidence>
<dbReference type="Pfam" id="PF04117">
    <property type="entry name" value="Mpv17_PMP22"/>
    <property type="match status" value="1"/>
</dbReference>
<dbReference type="InterPro" id="IPR007248">
    <property type="entry name" value="Mpv17_PMP22"/>
</dbReference>
<comment type="similarity">
    <text evidence="2 6">Belongs to the peroxisomal membrane protein PXMP2/4 family.</text>
</comment>
<evidence type="ECO:0000313" key="8">
    <source>
        <dbReference type="Proteomes" id="UP000187209"/>
    </source>
</evidence>
<keyword evidence="8" id="KW-1185">Reference proteome</keyword>
<dbReference type="EMBL" id="MPUH01000148">
    <property type="protein sequence ID" value="OMJ88534.1"/>
    <property type="molecule type" value="Genomic_DNA"/>
</dbReference>
<dbReference type="GO" id="GO:0016020">
    <property type="term" value="C:membrane"/>
    <property type="evidence" value="ECO:0007669"/>
    <property type="project" value="UniProtKB-SubCell"/>
</dbReference>
<evidence type="ECO:0000256" key="2">
    <source>
        <dbReference type="ARBA" id="ARBA00006824"/>
    </source>
</evidence>
<accession>A0A1R2CHL4</accession>
<protein>
    <submittedName>
        <fullName evidence="7">Uncharacterized protein</fullName>
    </submittedName>
</protein>
<evidence type="ECO:0000256" key="1">
    <source>
        <dbReference type="ARBA" id="ARBA00004141"/>
    </source>
</evidence>
<keyword evidence="5 6" id="KW-0472">Membrane</keyword>
<reference evidence="7 8" key="1">
    <citation type="submission" date="2016-11" db="EMBL/GenBank/DDBJ databases">
        <title>The macronuclear genome of Stentor coeruleus: a giant cell with tiny introns.</title>
        <authorList>
            <person name="Slabodnick M."/>
            <person name="Ruby J.G."/>
            <person name="Reiff S.B."/>
            <person name="Swart E.C."/>
            <person name="Gosai S."/>
            <person name="Prabakaran S."/>
            <person name="Witkowska E."/>
            <person name="Larue G.E."/>
            <person name="Fisher S."/>
            <person name="Freeman R.M."/>
            <person name="Gunawardena J."/>
            <person name="Chu W."/>
            <person name="Stover N.A."/>
            <person name="Gregory B.D."/>
            <person name="Nowacki M."/>
            <person name="Derisi J."/>
            <person name="Roy S.W."/>
            <person name="Marshall W.F."/>
            <person name="Sood P."/>
        </authorList>
    </citation>
    <scope>NUCLEOTIDE SEQUENCE [LARGE SCALE GENOMIC DNA]</scope>
    <source>
        <strain evidence="7">WM001</strain>
    </source>
</reference>
<organism evidence="7 8">
    <name type="scientific">Stentor coeruleus</name>
    <dbReference type="NCBI Taxonomy" id="5963"/>
    <lineage>
        <taxon>Eukaryota</taxon>
        <taxon>Sar</taxon>
        <taxon>Alveolata</taxon>
        <taxon>Ciliophora</taxon>
        <taxon>Postciliodesmatophora</taxon>
        <taxon>Heterotrichea</taxon>
        <taxon>Heterotrichida</taxon>
        <taxon>Stentoridae</taxon>
        <taxon>Stentor</taxon>
    </lineage>
</organism>
<dbReference type="GO" id="GO:0005737">
    <property type="term" value="C:cytoplasm"/>
    <property type="evidence" value="ECO:0007669"/>
    <property type="project" value="TreeGrafter"/>
</dbReference>
<gene>
    <name evidence="7" type="ORF">SteCoe_9482</name>
</gene>
<dbReference type="OrthoDB" id="430207at2759"/>